<evidence type="ECO:0000313" key="2">
    <source>
        <dbReference type="EMBL" id="TWF89885.1"/>
    </source>
</evidence>
<evidence type="ECO:0000313" key="3">
    <source>
        <dbReference type="Proteomes" id="UP000316603"/>
    </source>
</evidence>
<organism evidence="2 3">
    <name type="scientific">Streptomyces capillispiralis</name>
    <dbReference type="NCBI Taxonomy" id="68182"/>
    <lineage>
        <taxon>Bacteria</taxon>
        <taxon>Bacillati</taxon>
        <taxon>Actinomycetota</taxon>
        <taxon>Actinomycetes</taxon>
        <taxon>Kitasatosporales</taxon>
        <taxon>Streptomycetaceae</taxon>
        <taxon>Streptomyces</taxon>
    </lineage>
</organism>
<comment type="caution">
    <text evidence="2">The sequence shown here is derived from an EMBL/GenBank/DDBJ whole genome shotgun (WGS) entry which is preliminary data.</text>
</comment>
<feature type="compositionally biased region" description="Low complexity" evidence="1">
    <location>
        <begin position="1"/>
        <end position="26"/>
    </location>
</feature>
<keyword evidence="3" id="KW-1185">Reference proteome</keyword>
<feature type="region of interest" description="Disordered" evidence="1">
    <location>
        <begin position="1"/>
        <end position="29"/>
    </location>
</feature>
<protein>
    <submittedName>
        <fullName evidence="2">Uncharacterized protein</fullName>
    </submittedName>
</protein>
<dbReference type="AlphaFoldDB" id="A0A561TRZ4"/>
<sequence>MHSTPAMSRAPRTPTAAPMRPPATKKTAWHVFAPTDHEVPTRDMKASGVAAMRYVVNDGLKTPGGEEQAEVGGHDDGHAEGTGGCQRQEDRPQGACHTGQQQNATLPESAGEQRGQA</sequence>
<gene>
    <name evidence="2" type="ORF">FHX78_116933</name>
</gene>
<dbReference type="EMBL" id="VIWV01000001">
    <property type="protein sequence ID" value="TWF89885.1"/>
    <property type="molecule type" value="Genomic_DNA"/>
</dbReference>
<name>A0A561TRZ4_9ACTN</name>
<proteinExistence type="predicted"/>
<reference evidence="2 3" key="1">
    <citation type="submission" date="2019-06" db="EMBL/GenBank/DDBJ databases">
        <title>Sequencing the genomes of 1000 actinobacteria strains.</title>
        <authorList>
            <person name="Klenk H.-P."/>
        </authorList>
    </citation>
    <scope>NUCLEOTIDE SEQUENCE [LARGE SCALE GENOMIC DNA]</scope>
    <source>
        <strain evidence="2 3">DSM 41695</strain>
    </source>
</reference>
<accession>A0A561TRZ4</accession>
<feature type="region of interest" description="Disordered" evidence="1">
    <location>
        <begin position="59"/>
        <end position="117"/>
    </location>
</feature>
<evidence type="ECO:0000256" key="1">
    <source>
        <dbReference type="SAM" id="MobiDB-lite"/>
    </source>
</evidence>
<dbReference type="Proteomes" id="UP000316603">
    <property type="component" value="Unassembled WGS sequence"/>
</dbReference>